<feature type="compositionally biased region" description="Acidic residues" evidence="3">
    <location>
        <begin position="677"/>
        <end position="687"/>
    </location>
</feature>
<dbReference type="Pfam" id="PF00018">
    <property type="entry name" value="SH3_1"/>
    <property type="match status" value="1"/>
</dbReference>
<feature type="compositionally biased region" description="Basic and acidic residues" evidence="3">
    <location>
        <begin position="416"/>
        <end position="428"/>
    </location>
</feature>
<name>A0A8H3UW01_VENIN</name>
<reference evidence="5 6" key="1">
    <citation type="submission" date="2018-12" db="EMBL/GenBank/DDBJ databases">
        <title>Venturia inaequalis Genome Resource.</title>
        <authorList>
            <person name="Lichtner F.J."/>
        </authorList>
    </citation>
    <scope>NUCLEOTIDE SEQUENCE [LARGE SCALE GENOMIC DNA]</scope>
    <source>
        <strain evidence="5 6">120213</strain>
    </source>
</reference>
<dbReference type="EMBL" id="WNWS01000175">
    <property type="protein sequence ID" value="KAE9976371.1"/>
    <property type="molecule type" value="Genomic_DNA"/>
</dbReference>
<gene>
    <name evidence="5" type="ORF">EG328_002640</name>
</gene>
<dbReference type="Pfam" id="PF25459">
    <property type="entry name" value="AIM3_BBC1_C"/>
    <property type="match status" value="1"/>
</dbReference>
<evidence type="ECO:0000256" key="1">
    <source>
        <dbReference type="ARBA" id="ARBA00022443"/>
    </source>
</evidence>
<dbReference type="PROSITE" id="PS50002">
    <property type="entry name" value="SH3"/>
    <property type="match status" value="1"/>
</dbReference>
<feature type="compositionally biased region" description="Pro residues" evidence="3">
    <location>
        <begin position="798"/>
        <end position="808"/>
    </location>
</feature>
<feature type="compositionally biased region" description="Pro residues" evidence="3">
    <location>
        <begin position="865"/>
        <end position="886"/>
    </location>
</feature>
<feature type="domain" description="SH3" evidence="4">
    <location>
        <begin position="3"/>
        <end position="67"/>
    </location>
</feature>
<protein>
    <recommendedName>
        <fullName evidence="4">SH3 domain-containing protein</fullName>
    </recommendedName>
</protein>
<organism evidence="5 6">
    <name type="scientific">Venturia inaequalis</name>
    <name type="common">Apple scab fungus</name>
    <dbReference type="NCBI Taxonomy" id="5025"/>
    <lineage>
        <taxon>Eukaryota</taxon>
        <taxon>Fungi</taxon>
        <taxon>Dikarya</taxon>
        <taxon>Ascomycota</taxon>
        <taxon>Pezizomycotina</taxon>
        <taxon>Dothideomycetes</taxon>
        <taxon>Pleosporomycetidae</taxon>
        <taxon>Venturiales</taxon>
        <taxon>Venturiaceae</taxon>
        <taxon>Venturia</taxon>
    </lineage>
</organism>
<feature type="compositionally biased region" description="Basic and acidic residues" evidence="3">
    <location>
        <begin position="694"/>
        <end position="707"/>
    </location>
</feature>
<feature type="compositionally biased region" description="Basic and acidic residues" evidence="3">
    <location>
        <begin position="462"/>
        <end position="472"/>
    </location>
</feature>
<feature type="compositionally biased region" description="Acidic residues" evidence="3">
    <location>
        <begin position="395"/>
        <end position="415"/>
    </location>
</feature>
<dbReference type="AlphaFoldDB" id="A0A8H3UW01"/>
<dbReference type="InterPro" id="IPR035552">
    <property type="entry name" value="Mti1_SH3"/>
</dbReference>
<dbReference type="PANTHER" id="PTHR46026:SF1">
    <property type="entry name" value="RHO-TYPE GUANINE NUCLEOTIDE EXCHANGE FACTOR, ISOFORM F"/>
    <property type="match status" value="1"/>
</dbReference>
<feature type="compositionally biased region" description="Gly residues" evidence="3">
    <location>
        <begin position="432"/>
        <end position="446"/>
    </location>
</feature>
<evidence type="ECO:0000259" key="4">
    <source>
        <dbReference type="PROSITE" id="PS50002"/>
    </source>
</evidence>
<sequence length="1237" mass="132853">MATLPMKVKAIFAYSSEHADDLKFLEGQLITVTEEEDNEWYVGEYVDSTGLSQSGLFPKNFVERYEPAPPPRPTRAHRPKAAETSAPEPASPQLPELSKPKLEEIKTPEPEIAPQPAPASIEERPAPVLSPKPASKHFEAATEPPPAPKPAQATPAKGPPPPVSDKPSSSSFKDRLKAFNQAGGPPPVPFKPKGSDNYIRKPFVAPPPSRSAFVPTPREAPPPKVYRREEDPEIAQRRADDEAAAQKAGLAPGEGEEEDAPKPVSLKERIALLQQQQLEQANRGASTHKKKPAKPPTKRTESQDAEAAPARDSFDTDQERTARTSSDLPREQQARRPSKGPKFPEIPPREPFSDGNEADQSAAGETTEDNEPESSTEDDSAAQRHQQAPVAQPDVGEEEDSTEEGEEENEESEDEETRRKRELRERMAKISGQGGFNPMFGGGGMGISMPGMSGAPPKKKRPAPEQRSHGEEESPSAPSAPRVPMPGIAIPGMSRRLSAESATTVGKDAENEYGESPRQMSATFSPKELVPASPKMDRGAPPPVPGGRPSLEGRPVPPPPATIKSPIAGSESDDEMAQTSTGADLPIRTAPPPVPQSPIEPRSPPRPSLNRGPTEPASPIDRRASRLPPPIPILSPTMAPLSTQTRSPPPLPPSQAPARQTTSDSLHRRALGQTGEDGSEYEGDYDTDIAPGAHHKDALKSHARDSSLDNSTAPEVFPARSSPVPSTPFSPPLTSAPRAVPPLPPAAAPRKSGESSTAPLPVPVGGDQYDEDGDDYDPYKHSPGVAAAASRSPSAKQGPPPSMPPPAPVQYREDEDDDNLYPPPTRQSTDRSRKSMDRAPPPLPTQAPPPPMPFQAPPQHDRAAPPLPPQGPPPSHLEPAPPPPAGRAPTRPSVDQERSFNPSSRMSVDPGMPRQSSSGFRPDIVDPGFIAHEVDMGEASKWWSQPNLPPPSIQGRNDVLYEIEERPRSNQGGQTVISKDVFILYQDYSQTVITARFDASNADDVVFEQKQEGPPGKPRQDQLENSWNQFGKDISKLVDKMTGSVAINDGSSHALIIELLRGMPAALPPVGTRAYGALVYANLGNASVQQFDEIRPGDIVSFRNAKFSGKHSGALHSKYSLDVAIHVGVVTEWDGTKKKVRVAEQGRDSNGEGDGGKGTSSSKDKKKKKGKIEVESYRLGDLRSGEVIRCNPLLPFVLYGLLTDTFELDGRCGSVASLNLLVNSSAGVKQDAELGFL</sequence>
<dbReference type="InterPro" id="IPR036028">
    <property type="entry name" value="SH3-like_dom_sf"/>
</dbReference>
<dbReference type="SMART" id="SM00326">
    <property type="entry name" value="SH3"/>
    <property type="match status" value="1"/>
</dbReference>
<feature type="compositionally biased region" description="Low complexity" evidence="3">
    <location>
        <begin position="447"/>
        <end position="456"/>
    </location>
</feature>
<feature type="compositionally biased region" description="Pro residues" evidence="3">
    <location>
        <begin position="839"/>
        <end position="856"/>
    </location>
</feature>
<feature type="compositionally biased region" description="Basic and acidic residues" evidence="3">
    <location>
        <begin position="98"/>
        <end position="109"/>
    </location>
</feature>
<feature type="compositionally biased region" description="Basic residues" evidence="3">
    <location>
        <begin position="286"/>
        <end position="297"/>
    </location>
</feature>
<dbReference type="PANTHER" id="PTHR46026">
    <property type="entry name" value="RHO-TYPE GUANINE NUCLEOTIDE EXCHANGE FACTOR, ISOFORM F"/>
    <property type="match status" value="1"/>
</dbReference>
<feature type="region of interest" description="Disordered" evidence="3">
    <location>
        <begin position="1143"/>
        <end position="1169"/>
    </location>
</feature>
<proteinExistence type="predicted"/>
<dbReference type="Proteomes" id="UP000447873">
    <property type="component" value="Unassembled WGS sequence"/>
</dbReference>
<dbReference type="CDD" id="cd11887">
    <property type="entry name" value="SH3_Bbc1"/>
    <property type="match status" value="1"/>
</dbReference>
<feature type="compositionally biased region" description="Basic and acidic residues" evidence="3">
    <location>
        <begin position="312"/>
        <end position="334"/>
    </location>
</feature>
<dbReference type="SUPFAM" id="SSF50044">
    <property type="entry name" value="SH3-domain"/>
    <property type="match status" value="1"/>
</dbReference>
<evidence type="ECO:0000313" key="5">
    <source>
        <dbReference type="EMBL" id="KAE9976371.1"/>
    </source>
</evidence>
<evidence type="ECO:0000313" key="6">
    <source>
        <dbReference type="Proteomes" id="UP000447873"/>
    </source>
</evidence>
<evidence type="ECO:0000256" key="3">
    <source>
        <dbReference type="SAM" id="MobiDB-lite"/>
    </source>
</evidence>
<dbReference type="InterPro" id="IPR057402">
    <property type="entry name" value="AIM3_BBC1_C"/>
</dbReference>
<comment type="caution">
    <text evidence="5">The sequence shown here is derived from an EMBL/GenBank/DDBJ whole genome shotgun (WGS) entry which is preliminary data.</text>
</comment>
<keyword evidence="1 2" id="KW-0728">SH3 domain</keyword>
<feature type="region of interest" description="Disordered" evidence="3">
    <location>
        <begin position="60"/>
        <end position="925"/>
    </location>
</feature>
<feature type="compositionally biased region" description="Basic and acidic residues" evidence="3">
    <location>
        <begin position="828"/>
        <end position="837"/>
    </location>
</feature>
<feature type="compositionally biased region" description="Basic and acidic residues" evidence="3">
    <location>
        <begin position="226"/>
        <end position="241"/>
    </location>
</feature>
<feature type="compositionally biased region" description="Pro residues" evidence="3">
    <location>
        <begin position="589"/>
        <end position="607"/>
    </location>
</feature>
<feature type="compositionally biased region" description="Acidic residues" evidence="3">
    <location>
        <begin position="366"/>
        <end position="380"/>
    </location>
</feature>
<evidence type="ECO:0000256" key="2">
    <source>
        <dbReference type="PROSITE-ProRule" id="PRU00192"/>
    </source>
</evidence>
<dbReference type="Gene3D" id="2.30.30.40">
    <property type="entry name" value="SH3 Domains"/>
    <property type="match status" value="1"/>
</dbReference>
<feature type="compositionally biased region" description="Low complexity" evidence="3">
    <location>
        <begin position="634"/>
        <end position="646"/>
    </location>
</feature>
<dbReference type="InterPro" id="IPR001452">
    <property type="entry name" value="SH3_domain"/>
</dbReference>
<accession>A0A8H3UW01</accession>